<dbReference type="Proteomes" id="UP000319342">
    <property type="component" value="Chromosome"/>
</dbReference>
<proteinExistence type="predicted"/>
<accession>A0A518CW79</accession>
<sequence>MFDAGKILGSLLSSPTAKGFAGGMAGSMLLSKGGRKMGAKALKYGGIAAIGALAYRAYQGHQASKGAPASTGAGGAAASSDRSLDLAQLPPAGSGFLPAPTDRNAQQSLGLVLVRAMIAAAKADGRLDGQETAQILQGFDTHGLSDADRADLMNELAHPVDLEELVAAATTPPVAVEIYVAARTAIDPDTAAEKAWLQMLAARLGLEDGLPERVEQELALER</sequence>
<evidence type="ECO:0000313" key="2">
    <source>
        <dbReference type="Proteomes" id="UP000319342"/>
    </source>
</evidence>
<keyword evidence="2" id="KW-1185">Reference proteome</keyword>
<dbReference type="AlphaFoldDB" id="A0A518CW79"/>
<reference evidence="1 2" key="1">
    <citation type="submission" date="2019-02" db="EMBL/GenBank/DDBJ databases">
        <title>Deep-cultivation of Planctomycetes and their phenomic and genomic characterization uncovers novel biology.</title>
        <authorList>
            <person name="Wiegand S."/>
            <person name="Jogler M."/>
            <person name="Boedeker C."/>
            <person name="Pinto D."/>
            <person name="Vollmers J."/>
            <person name="Rivas-Marin E."/>
            <person name="Kohn T."/>
            <person name="Peeters S.H."/>
            <person name="Heuer A."/>
            <person name="Rast P."/>
            <person name="Oberbeckmann S."/>
            <person name="Bunk B."/>
            <person name="Jeske O."/>
            <person name="Meyerdierks A."/>
            <person name="Storesund J.E."/>
            <person name="Kallscheuer N."/>
            <person name="Luecker S."/>
            <person name="Lage O.M."/>
            <person name="Pohl T."/>
            <person name="Merkel B.J."/>
            <person name="Hornburger P."/>
            <person name="Mueller R.-W."/>
            <person name="Bruemmer F."/>
            <person name="Labrenz M."/>
            <person name="Spormann A.M."/>
            <person name="Op den Camp H."/>
            <person name="Overmann J."/>
            <person name="Amann R."/>
            <person name="Jetten M.S.M."/>
            <person name="Mascher T."/>
            <person name="Medema M.H."/>
            <person name="Devos D.P."/>
            <person name="Kaster A.-K."/>
            <person name="Ovreas L."/>
            <person name="Rohde M."/>
            <person name="Galperin M.Y."/>
            <person name="Jogler C."/>
        </authorList>
    </citation>
    <scope>NUCLEOTIDE SEQUENCE [LARGE SCALE GENOMIC DNA]</scope>
    <source>
        <strain evidence="1 2">Pla163</strain>
    </source>
</reference>
<organism evidence="1 2">
    <name type="scientific">Rohdeia mirabilis</name>
    <dbReference type="NCBI Taxonomy" id="2528008"/>
    <lineage>
        <taxon>Bacteria</taxon>
        <taxon>Pseudomonadati</taxon>
        <taxon>Planctomycetota</taxon>
        <taxon>Planctomycetia</taxon>
        <taxon>Planctomycetia incertae sedis</taxon>
        <taxon>Rohdeia</taxon>
    </lineage>
</organism>
<dbReference type="Pfam" id="PF04391">
    <property type="entry name" value="DUF533"/>
    <property type="match status" value="1"/>
</dbReference>
<evidence type="ECO:0000313" key="1">
    <source>
        <dbReference type="EMBL" id="QDU83487.1"/>
    </source>
</evidence>
<gene>
    <name evidence="1" type="primary">yebE</name>
    <name evidence="1" type="ORF">Pla163_05860</name>
</gene>
<dbReference type="RefSeq" id="WP_145183261.1">
    <property type="nucleotide sequence ID" value="NZ_CP036290.1"/>
</dbReference>
<dbReference type="Gene3D" id="1.10.3680.10">
    <property type="entry name" value="TerB-like"/>
    <property type="match status" value="1"/>
</dbReference>
<dbReference type="CDD" id="cd07178">
    <property type="entry name" value="terB_like_YebE"/>
    <property type="match status" value="1"/>
</dbReference>
<dbReference type="EMBL" id="CP036290">
    <property type="protein sequence ID" value="QDU83487.1"/>
    <property type="molecule type" value="Genomic_DNA"/>
</dbReference>
<name>A0A518CW79_9BACT</name>
<protein>
    <submittedName>
        <fullName evidence="1">Inner membrane protein YebE</fullName>
    </submittedName>
</protein>
<dbReference type="InterPro" id="IPR029024">
    <property type="entry name" value="TerB-like"/>
</dbReference>
<dbReference type="SUPFAM" id="SSF158682">
    <property type="entry name" value="TerB-like"/>
    <property type="match status" value="1"/>
</dbReference>
<dbReference type="InterPro" id="IPR007486">
    <property type="entry name" value="YebE"/>
</dbReference>
<dbReference type="OrthoDB" id="7866618at2"/>